<dbReference type="Proteomes" id="UP001166093">
    <property type="component" value="Unassembled WGS sequence"/>
</dbReference>
<evidence type="ECO:0000256" key="2">
    <source>
        <dbReference type="SAM" id="MobiDB-lite"/>
    </source>
</evidence>
<protein>
    <submittedName>
        <fullName evidence="4">FIL1L protein</fullName>
    </submittedName>
</protein>
<evidence type="ECO:0000313" key="4">
    <source>
        <dbReference type="EMBL" id="MBN3283516.1"/>
    </source>
</evidence>
<dbReference type="InterPro" id="IPR019131">
    <property type="entry name" value="Cortactin-binding_p2_N"/>
</dbReference>
<gene>
    <name evidence="4" type="primary">Filip1l_1</name>
    <name evidence="4" type="ORF">GTO93_0009141</name>
</gene>
<keyword evidence="5" id="KW-1185">Reference proteome</keyword>
<dbReference type="PANTHER" id="PTHR23166">
    <property type="entry name" value="FILAMIN/GPBP-INTERACTING PROTEIN"/>
    <property type="match status" value="1"/>
</dbReference>
<feature type="non-terminal residue" evidence="4">
    <location>
        <position position="204"/>
    </location>
</feature>
<feature type="compositionally biased region" description="Basic residues" evidence="2">
    <location>
        <begin position="46"/>
        <end position="57"/>
    </location>
</feature>
<dbReference type="PANTHER" id="PTHR23166:SF4">
    <property type="entry name" value="FILAMIN A-INTERACTING PROTEIN 1-LIKE"/>
    <property type="match status" value="1"/>
</dbReference>
<keyword evidence="1" id="KW-0175">Coiled coil</keyword>
<feature type="region of interest" description="Disordered" evidence="2">
    <location>
        <begin position="1"/>
        <end position="66"/>
    </location>
</feature>
<sequence>MKRTQHHARSRRRNSECEDSASSETGKAKWTVRERDLSEDTGTVLRNHKRGAGRSHRSGGVATGKGRELSRDDLLFLLSMLEGELQARDEVITVLKAQKIDLALLEAQYGFATPQNVLQALQRDAIQGRATQWQEDIYEKPVAELDKVVEKQKETHRRMLEQLLLVEKSHKKSIYELEDEKRKHTEYMQKSDEFTTLLEQECER</sequence>
<feature type="non-terminal residue" evidence="4">
    <location>
        <position position="1"/>
    </location>
</feature>
<dbReference type="InterPro" id="IPR050719">
    <property type="entry name" value="Cortactin-Actin_Reg"/>
</dbReference>
<proteinExistence type="predicted"/>
<dbReference type="Pfam" id="PF09727">
    <property type="entry name" value="CortBP2"/>
    <property type="match status" value="1"/>
</dbReference>
<evidence type="ECO:0000313" key="5">
    <source>
        <dbReference type="Proteomes" id="UP001166093"/>
    </source>
</evidence>
<organism evidence="4 5">
    <name type="scientific">Polyodon spathula</name>
    <name type="common">North American paddlefish</name>
    <name type="synonym">Squalus spathula</name>
    <dbReference type="NCBI Taxonomy" id="7913"/>
    <lineage>
        <taxon>Eukaryota</taxon>
        <taxon>Metazoa</taxon>
        <taxon>Chordata</taxon>
        <taxon>Craniata</taxon>
        <taxon>Vertebrata</taxon>
        <taxon>Euteleostomi</taxon>
        <taxon>Actinopterygii</taxon>
        <taxon>Chondrostei</taxon>
        <taxon>Acipenseriformes</taxon>
        <taxon>Polyodontidae</taxon>
        <taxon>Polyodon</taxon>
    </lineage>
</organism>
<dbReference type="EMBL" id="JAAWVQ010128204">
    <property type="protein sequence ID" value="MBN3283516.1"/>
    <property type="molecule type" value="Genomic_DNA"/>
</dbReference>
<name>A0ABS2YA07_POLSP</name>
<evidence type="ECO:0000259" key="3">
    <source>
        <dbReference type="Pfam" id="PF09727"/>
    </source>
</evidence>
<comment type="caution">
    <text evidence="4">The sequence shown here is derived from an EMBL/GenBank/DDBJ whole genome shotgun (WGS) entry which is preliminary data.</text>
</comment>
<feature type="compositionally biased region" description="Basic residues" evidence="2">
    <location>
        <begin position="1"/>
        <end position="12"/>
    </location>
</feature>
<evidence type="ECO:0000256" key="1">
    <source>
        <dbReference type="ARBA" id="ARBA00023054"/>
    </source>
</evidence>
<reference evidence="4" key="1">
    <citation type="journal article" date="2021" name="Cell">
        <title>Tracing the genetic footprints of vertebrate landing in non-teleost ray-finned fishes.</title>
        <authorList>
            <person name="Bi X."/>
            <person name="Wang K."/>
            <person name="Yang L."/>
            <person name="Pan H."/>
            <person name="Jiang H."/>
            <person name="Wei Q."/>
            <person name="Fang M."/>
            <person name="Yu H."/>
            <person name="Zhu C."/>
            <person name="Cai Y."/>
            <person name="He Y."/>
            <person name="Gan X."/>
            <person name="Zeng H."/>
            <person name="Yu D."/>
            <person name="Zhu Y."/>
            <person name="Jiang H."/>
            <person name="Qiu Q."/>
            <person name="Yang H."/>
            <person name="Zhang Y.E."/>
            <person name="Wang W."/>
            <person name="Zhu M."/>
            <person name="He S."/>
            <person name="Zhang G."/>
        </authorList>
    </citation>
    <scope>NUCLEOTIDE SEQUENCE</scope>
    <source>
        <strain evidence="4">Pddl_001</strain>
    </source>
</reference>
<accession>A0ABS2YA07</accession>
<feature type="domain" description="Cortactin-binding protein-2 N-terminal" evidence="3">
    <location>
        <begin position="68"/>
        <end position="204"/>
    </location>
</feature>